<protein>
    <submittedName>
        <fullName evidence="3">Uncharacterized protein</fullName>
    </submittedName>
</protein>
<gene>
    <name evidence="3" type="ORF">GN244_ATG04652</name>
</gene>
<feature type="transmembrane region" description="Helical" evidence="2">
    <location>
        <begin position="379"/>
        <end position="401"/>
    </location>
</feature>
<sequence>MSFRYIYADLDALNQDVCKYMRAHSKDFSDAELTKHFPISAHKLTTFLSCGEATTSFSGSYFYLKLKDVEAFRALRWEMRPKSASQYRTLGHLPKPKRNPENTETLVLVAGKLAGSALLGVDKYFEAGWRVHCYCFRDRDSKVFDRLMLEHPTQLKCFYLNTSVRNLIKEISKDYEMMFTARDTRAVDAVKSIPMKYKISDLYEYIHELQVKVLEMETDSEAQRTKQHDALHSKLQQQQDAFAYQLSKHDEEFQKRLKEHQKTATIYRQQHEQVIEERVKSCTNEVESALSNLGELSERVKQDVEEYQRARFDEELAHWRRDNVTNSNGQGTLDQSSLLDAIDFVLKENGVLSGIKNWKAAVMVLVLHKITAWLSSASFGADVVGVLTASLAVLIIALCFADTQVKLVYRYRSVPFPHLVERILTQLRTMFAHICEAAADNILKAS</sequence>
<evidence type="ECO:0000256" key="1">
    <source>
        <dbReference type="SAM" id="Coils"/>
    </source>
</evidence>
<keyword evidence="2" id="KW-0812">Transmembrane</keyword>
<feature type="coiled-coil region" evidence="1">
    <location>
        <begin position="257"/>
        <end position="310"/>
    </location>
</feature>
<name>A0A833TBC3_PHYIN</name>
<dbReference type="AlphaFoldDB" id="A0A833TBC3"/>
<evidence type="ECO:0000313" key="4">
    <source>
        <dbReference type="Proteomes" id="UP000602510"/>
    </source>
</evidence>
<accession>A0A833TBC3</accession>
<keyword evidence="2" id="KW-0472">Membrane</keyword>
<dbReference type="EMBL" id="WSZM01000092">
    <property type="protein sequence ID" value="KAF4043170.1"/>
    <property type="molecule type" value="Genomic_DNA"/>
</dbReference>
<keyword evidence="4" id="KW-1185">Reference proteome</keyword>
<comment type="caution">
    <text evidence="3">The sequence shown here is derived from an EMBL/GenBank/DDBJ whole genome shotgun (WGS) entry which is preliminary data.</text>
</comment>
<organism evidence="3 4">
    <name type="scientific">Phytophthora infestans</name>
    <name type="common">Potato late blight agent</name>
    <name type="synonym">Botrytis infestans</name>
    <dbReference type="NCBI Taxonomy" id="4787"/>
    <lineage>
        <taxon>Eukaryota</taxon>
        <taxon>Sar</taxon>
        <taxon>Stramenopiles</taxon>
        <taxon>Oomycota</taxon>
        <taxon>Peronosporomycetes</taxon>
        <taxon>Peronosporales</taxon>
        <taxon>Peronosporaceae</taxon>
        <taxon>Phytophthora</taxon>
    </lineage>
</organism>
<proteinExistence type="predicted"/>
<evidence type="ECO:0000313" key="3">
    <source>
        <dbReference type="EMBL" id="KAF4043170.1"/>
    </source>
</evidence>
<keyword evidence="2" id="KW-1133">Transmembrane helix</keyword>
<dbReference type="Proteomes" id="UP000602510">
    <property type="component" value="Unassembled WGS sequence"/>
</dbReference>
<keyword evidence="1" id="KW-0175">Coiled coil</keyword>
<evidence type="ECO:0000256" key="2">
    <source>
        <dbReference type="SAM" id="Phobius"/>
    </source>
</evidence>
<reference evidence="3" key="1">
    <citation type="submission" date="2020-04" db="EMBL/GenBank/DDBJ databases">
        <title>Hybrid Assembly of Korean Phytophthora infestans isolates.</title>
        <authorList>
            <person name="Prokchorchik M."/>
            <person name="Lee Y."/>
            <person name="Seo J."/>
            <person name="Cho J.-H."/>
            <person name="Park Y.-E."/>
            <person name="Jang D.-C."/>
            <person name="Im J.-S."/>
            <person name="Choi J.-G."/>
            <person name="Park H.-J."/>
            <person name="Lee G.-B."/>
            <person name="Lee Y.-G."/>
            <person name="Hong S.-Y."/>
            <person name="Cho K."/>
            <person name="Sohn K.H."/>
        </authorList>
    </citation>
    <scope>NUCLEOTIDE SEQUENCE</scope>
    <source>
        <strain evidence="3">KR_1_A1</strain>
    </source>
</reference>